<protein>
    <recommendedName>
        <fullName evidence="1">DSBA-like thioredoxin domain-containing protein</fullName>
    </recommendedName>
</protein>
<dbReference type="RefSeq" id="WP_020041525.1">
    <property type="nucleotide sequence ID" value="NZ_KE557284.1"/>
</dbReference>
<dbReference type="GO" id="GO:0016491">
    <property type="term" value="F:oxidoreductase activity"/>
    <property type="evidence" value="ECO:0007669"/>
    <property type="project" value="InterPro"/>
</dbReference>
<dbReference type="Proteomes" id="UP000015347">
    <property type="component" value="Unassembled WGS sequence"/>
</dbReference>
<name>S9RQ71_9RHOB</name>
<dbReference type="EMBL" id="APVH01000059">
    <property type="protein sequence ID" value="EPX76144.1"/>
    <property type="molecule type" value="Genomic_DNA"/>
</dbReference>
<dbReference type="InterPro" id="IPR036249">
    <property type="entry name" value="Thioredoxin-like_sf"/>
</dbReference>
<proteinExistence type="predicted"/>
<dbReference type="Pfam" id="PF01323">
    <property type="entry name" value="DSBA"/>
    <property type="match status" value="1"/>
</dbReference>
<dbReference type="eggNOG" id="COG2761">
    <property type="taxonomic scope" value="Bacteria"/>
</dbReference>
<evidence type="ECO:0000313" key="3">
    <source>
        <dbReference type="Proteomes" id="UP000015347"/>
    </source>
</evidence>
<evidence type="ECO:0000259" key="1">
    <source>
        <dbReference type="Pfam" id="PF01323"/>
    </source>
</evidence>
<dbReference type="AlphaFoldDB" id="S9RQ71"/>
<organism evidence="2 3">
    <name type="scientific">Salipiger mucosus DSM 16094</name>
    <dbReference type="NCBI Taxonomy" id="1123237"/>
    <lineage>
        <taxon>Bacteria</taxon>
        <taxon>Pseudomonadati</taxon>
        <taxon>Pseudomonadota</taxon>
        <taxon>Alphaproteobacteria</taxon>
        <taxon>Rhodobacterales</taxon>
        <taxon>Roseobacteraceae</taxon>
        <taxon>Salipiger</taxon>
    </lineage>
</organism>
<feature type="domain" description="DSBA-like thioredoxin" evidence="1">
    <location>
        <begin position="28"/>
        <end position="89"/>
    </location>
</feature>
<reference evidence="3" key="1">
    <citation type="journal article" date="2014" name="Stand. Genomic Sci.">
        <title>Genome sequence of the exopolysaccharide-producing Salipiger mucosus type strain (DSM 16094(T)), a moderately halophilic member of the Roseobacter clade.</title>
        <authorList>
            <person name="Riedel T."/>
            <person name="Spring S."/>
            <person name="Fiebig A."/>
            <person name="Petersen J."/>
            <person name="Kyrpides N.C."/>
            <person name="Goker M."/>
            <person name="Klenk H.P."/>
        </authorList>
    </citation>
    <scope>NUCLEOTIDE SEQUENCE [LARGE SCALE GENOMIC DNA]</scope>
    <source>
        <strain evidence="3">DSM 16094</strain>
    </source>
</reference>
<dbReference type="SUPFAM" id="SSF52833">
    <property type="entry name" value="Thioredoxin-like"/>
    <property type="match status" value="1"/>
</dbReference>
<dbReference type="HOGENOM" id="CLU_2119386_0_0_5"/>
<sequence>MMPSLTIDFFHDVVCCWCFNISSRMRNLAEARDIADRATLLDVADELGFETEAFAGMLDAPTTSGAVEADRQHARTLQVRAIPALVIRETGTRLINGPREALAAQIGAALHLTV</sequence>
<gene>
    <name evidence="2" type="ORF">Salmuc_01927</name>
</gene>
<evidence type="ECO:0000313" key="2">
    <source>
        <dbReference type="EMBL" id="EPX76144.1"/>
    </source>
</evidence>
<comment type="caution">
    <text evidence="2">The sequence shown here is derived from an EMBL/GenBank/DDBJ whole genome shotgun (WGS) entry which is preliminary data.</text>
</comment>
<accession>S9RQ71</accession>
<dbReference type="STRING" id="1123237.Salmuc_01927"/>
<dbReference type="Gene3D" id="3.40.30.10">
    <property type="entry name" value="Glutaredoxin"/>
    <property type="match status" value="1"/>
</dbReference>
<keyword evidence="3" id="KW-1185">Reference proteome</keyword>
<dbReference type="InterPro" id="IPR001853">
    <property type="entry name" value="DSBA-like_thioredoxin_dom"/>
</dbReference>